<proteinExistence type="predicted"/>
<name>A0A7J6WS79_THATH</name>
<sequence>ACKSLTILHTTPFLSFFYHYISCGGSRDIARDGFYFFFYVESMFWSLVFGIWSSSCSTKNTC</sequence>
<gene>
    <name evidence="2" type="ORF">FRX31_010550</name>
</gene>
<feature type="non-terminal residue" evidence="2">
    <location>
        <position position="1"/>
    </location>
</feature>
<dbReference type="Proteomes" id="UP000554482">
    <property type="component" value="Unassembled WGS sequence"/>
</dbReference>
<comment type="caution">
    <text evidence="2">The sequence shown here is derived from an EMBL/GenBank/DDBJ whole genome shotgun (WGS) entry which is preliminary data.</text>
</comment>
<accession>A0A7J6WS79</accession>
<keyword evidence="1" id="KW-0812">Transmembrane</keyword>
<evidence type="ECO:0000313" key="2">
    <source>
        <dbReference type="EMBL" id="KAF5199863.1"/>
    </source>
</evidence>
<dbReference type="AlphaFoldDB" id="A0A7J6WS79"/>
<evidence type="ECO:0000313" key="3">
    <source>
        <dbReference type="Proteomes" id="UP000554482"/>
    </source>
</evidence>
<keyword evidence="3" id="KW-1185">Reference proteome</keyword>
<feature type="transmembrane region" description="Helical" evidence="1">
    <location>
        <begin position="34"/>
        <end position="52"/>
    </location>
</feature>
<protein>
    <submittedName>
        <fullName evidence="2">Uncharacterized protein</fullName>
    </submittedName>
</protein>
<dbReference type="EMBL" id="JABWDY010011375">
    <property type="protein sequence ID" value="KAF5199863.1"/>
    <property type="molecule type" value="Genomic_DNA"/>
</dbReference>
<organism evidence="2 3">
    <name type="scientific">Thalictrum thalictroides</name>
    <name type="common">Rue-anemone</name>
    <name type="synonym">Anemone thalictroides</name>
    <dbReference type="NCBI Taxonomy" id="46969"/>
    <lineage>
        <taxon>Eukaryota</taxon>
        <taxon>Viridiplantae</taxon>
        <taxon>Streptophyta</taxon>
        <taxon>Embryophyta</taxon>
        <taxon>Tracheophyta</taxon>
        <taxon>Spermatophyta</taxon>
        <taxon>Magnoliopsida</taxon>
        <taxon>Ranunculales</taxon>
        <taxon>Ranunculaceae</taxon>
        <taxon>Thalictroideae</taxon>
        <taxon>Thalictrum</taxon>
    </lineage>
</organism>
<keyword evidence="1" id="KW-1133">Transmembrane helix</keyword>
<evidence type="ECO:0000256" key="1">
    <source>
        <dbReference type="SAM" id="Phobius"/>
    </source>
</evidence>
<reference evidence="2 3" key="1">
    <citation type="submission" date="2020-06" db="EMBL/GenBank/DDBJ databases">
        <title>Transcriptomic and genomic resources for Thalictrum thalictroides and T. hernandezii: Facilitating candidate gene discovery in an emerging model plant lineage.</title>
        <authorList>
            <person name="Arias T."/>
            <person name="Riano-Pachon D.M."/>
            <person name="Di Stilio V.S."/>
        </authorList>
    </citation>
    <scope>NUCLEOTIDE SEQUENCE [LARGE SCALE GENOMIC DNA]</scope>
    <source>
        <strain evidence="3">cv. WT478/WT964</strain>
        <tissue evidence="2">Leaves</tissue>
    </source>
</reference>
<keyword evidence="1" id="KW-0472">Membrane</keyword>